<dbReference type="InterPro" id="IPR006311">
    <property type="entry name" value="TAT_signal"/>
</dbReference>
<dbReference type="InterPro" id="IPR034282">
    <property type="entry name" value="CuRO_2_CopA"/>
</dbReference>
<feature type="domain" description="Plastocyanin-like" evidence="4">
    <location>
        <begin position="198"/>
        <end position="372"/>
    </location>
</feature>
<keyword evidence="1" id="KW-0479">Metal-binding</keyword>
<evidence type="ECO:0000313" key="7">
    <source>
        <dbReference type="EMBL" id="PXV84128.1"/>
    </source>
</evidence>
<dbReference type="EMBL" id="QICQ01000001">
    <property type="protein sequence ID" value="PXV84128.1"/>
    <property type="molecule type" value="Genomic_DNA"/>
</dbReference>
<organism evidence="7 8">
    <name type="scientific">Nitrosomonas eutropha</name>
    <dbReference type="NCBI Taxonomy" id="916"/>
    <lineage>
        <taxon>Bacteria</taxon>
        <taxon>Pseudomonadati</taxon>
        <taxon>Pseudomonadota</taxon>
        <taxon>Betaproteobacteria</taxon>
        <taxon>Nitrosomonadales</taxon>
        <taxon>Nitrosomonadaceae</taxon>
        <taxon>Nitrosomonas</taxon>
    </lineage>
</organism>
<evidence type="ECO:0000313" key="8">
    <source>
        <dbReference type="Proteomes" id="UP000247780"/>
    </source>
</evidence>
<sequence>MIDIYPLSTLGYAHVKHLLPHSLALPILPRRRFVQGLAAGGVLLGLSPFARAAGVPSVNTSTGSAAVLTGTEFNLDIGESPVNFTGSPRIATTVNGSLPAPTLRWREGDTVTIRVKNRLKEATSIHWHGIILPFQMDGVPGISFTGIAPGETFTYRFKVEQSGTYWYHSHSGMQEATGVYGAIIIDPAQTDSIRADREYVVQLSDWTDEDPMRVLAKLKMQGDYYNYNQPTAIDFFQDVSRDGLKAAIDKRKMWNEMRMSPTDLADLSANVLTYLMNGTTPAGNWTGLFRPGERVRLRFINGAANTFYDVRIPGLKLTVVQADGVNVEPVTVDEFRFGPGETYDVLVQPKDDTYTVFAQAMDRTGYARGTLATRAGLDAPVPALDPVEWLTMADMMGSMGAGMAGMSHGGSGQSSMGGMDHGAMAGMNHGSMQGMNHAGMAGMDHGAMTATGASTQVRHARTEYGPSIDMRVDMPRTNLDDPGIGLRNNGRRVLTLSDLHTVGGAMDPRGAEREIELHLTGNMERYAWSFDGVEYGKSTPVHFRYGERVRVILHNDTMMTHPMHLHGMWSELEAPDGSFQARRHTIPVQPAQRISFLVTADALGRWAWHCHLMLHMDAGMFREVVVA</sequence>
<dbReference type="Pfam" id="PF07731">
    <property type="entry name" value="Cu-oxidase_2"/>
    <property type="match status" value="1"/>
</dbReference>
<protein>
    <submittedName>
        <fullName evidence="7">CopA family copper-resistance protein</fullName>
    </submittedName>
</protein>
<dbReference type="PROSITE" id="PS00079">
    <property type="entry name" value="MULTICOPPER_OXIDASE1"/>
    <property type="match status" value="1"/>
</dbReference>
<gene>
    <name evidence="7" type="ORF">C8R14_1019</name>
</gene>
<feature type="domain" description="Plastocyanin-like" evidence="5">
    <location>
        <begin position="513"/>
        <end position="626"/>
    </location>
</feature>
<dbReference type="InterPro" id="IPR034284">
    <property type="entry name" value="CuRO_1_CopA"/>
</dbReference>
<evidence type="ECO:0000259" key="4">
    <source>
        <dbReference type="Pfam" id="PF00394"/>
    </source>
</evidence>
<dbReference type="InterPro" id="IPR002355">
    <property type="entry name" value="Cu_oxidase_Cu_BS"/>
</dbReference>
<dbReference type="InterPro" id="IPR011707">
    <property type="entry name" value="Cu-oxidase-like_N"/>
</dbReference>
<evidence type="ECO:0000259" key="5">
    <source>
        <dbReference type="Pfam" id="PF07731"/>
    </source>
</evidence>
<dbReference type="Pfam" id="PF00394">
    <property type="entry name" value="Cu-oxidase"/>
    <property type="match status" value="1"/>
</dbReference>
<dbReference type="Pfam" id="PF07732">
    <property type="entry name" value="Cu-oxidase_3"/>
    <property type="match status" value="1"/>
</dbReference>
<dbReference type="CDD" id="cd13896">
    <property type="entry name" value="CuRO_3_CopA"/>
    <property type="match status" value="1"/>
</dbReference>
<dbReference type="Gene3D" id="2.60.40.420">
    <property type="entry name" value="Cupredoxins - blue copper proteins"/>
    <property type="match status" value="3"/>
</dbReference>
<proteinExistence type="predicted"/>
<name>A0ABX5M9Z6_9PROT</name>
<dbReference type="NCBIfam" id="TIGR01480">
    <property type="entry name" value="copper_res_A"/>
    <property type="match status" value="1"/>
</dbReference>
<dbReference type="InterPro" id="IPR001117">
    <property type="entry name" value="Cu-oxidase_2nd"/>
</dbReference>
<dbReference type="Proteomes" id="UP000247780">
    <property type="component" value="Unassembled WGS sequence"/>
</dbReference>
<dbReference type="InterPro" id="IPR011706">
    <property type="entry name" value="Cu-oxidase_C"/>
</dbReference>
<dbReference type="InterPro" id="IPR045087">
    <property type="entry name" value="Cu-oxidase_fam"/>
</dbReference>
<dbReference type="SUPFAM" id="SSF49503">
    <property type="entry name" value="Cupredoxins"/>
    <property type="match status" value="3"/>
</dbReference>
<dbReference type="InterPro" id="IPR008972">
    <property type="entry name" value="Cupredoxin"/>
</dbReference>
<dbReference type="PROSITE" id="PS51318">
    <property type="entry name" value="TAT"/>
    <property type="match status" value="1"/>
</dbReference>
<evidence type="ECO:0000256" key="2">
    <source>
        <dbReference type="ARBA" id="ARBA00023002"/>
    </source>
</evidence>
<keyword evidence="2" id="KW-0560">Oxidoreductase</keyword>
<dbReference type="InterPro" id="IPR034279">
    <property type="entry name" value="CuRO_3_CopA"/>
</dbReference>
<dbReference type="CDD" id="cd13874">
    <property type="entry name" value="CuRO_2_CopA"/>
    <property type="match status" value="1"/>
</dbReference>
<keyword evidence="3" id="KW-0186">Copper</keyword>
<dbReference type="PANTHER" id="PTHR11709:SF394">
    <property type="entry name" value="FI03373P-RELATED"/>
    <property type="match status" value="1"/>
</dbReference>
<dbReference type="RefSeq" id="WP_011633158.1">
    <property type="nucleotide sequence ID" value="NZ_QICQ01000001.1"/>
</dbReference>
<dbReference type="InterPro" id="IPR033138">
    <property type="entry name" value="Cu_oxidase_CS"/>
</dbReference>
<comment type="caution">
    <text evidence="7">The sequence shown here is derived from an EMBL/GenBank/DDBJ whole genome shotgun (WGS) entry which is preliminary data.</text>
</comment>
<keyword evidence="8" id="KW-1185">Reference proteome</keyword>
<evidence type="ECO:0000256" key="1">
    <source>
        <dbReference type="ARBA" id="ARBA00022723"/>
    </source>
</evidence>
<reference evidence="7 8" key="1">
    <citation type="submission" date="2018-04" db="EMBL/GenBank/DDBJ databases">
        <title>Active sludge and wastewater microbial communities from Klosterneuburg, Austria.</title>
        <authorList>
            <person name="Wagner M."/>
        </authorList>
    </citation>
    <scope>NUCLEOTIDE SEQUENCE [LARGE SCALE GENOMIC DNA]</scope>
    <source>
        <strain evidence="7 8">Nm 57</strain>
    </source>
</reference>
<accession>A0ABX5M9Z6</accession>
<dbReference type="PROSITE" id="PS00080">
    <property type="entry name" value="MULTICOPPER_OXIDASE2"/>
    <property type="match status" value="1"/>
</dbReference>
<dbReference type="InterPro" id="IPR006376">
    <property type="entry name" value="Cu-R_CopA"/>
</dbReference>
<dbReference type="PANTHER" id="PTHR11709">
    <property type="entry name" value="MULTI-COPPER OXIDASE"/>
    <property type="match status" value="1"/>
</dbReference>
<evidence type="ECO:0000256" key="3">
    <source>
        <dbReference type="ARBA" id="ARBA00023008"/>
    </source>
</evidence>
<feature type="domain" description="Plastocyanin-like" evidence="6">
    <location>
        <begin position="79"/>
        <end position="189"/>
    </location>
</feature>
<evidence type="ECO:0000259" key="6">
    <source>
        <dbReference type="Pfam" id="PF07732"/>
    </source>
</evidence>
<dbReference type="CDD" id="cd13848">
    <property type="entry name" value="CuRO_1_CopA"/>
    <property type="match status" value="1"/>
</dbReference>